<dbReference type="RefSeq" id="WP_341567251.1">
    <property type="nucleotide sequence ID" value="NZ_JBAKAR010000006.1"/>
</dbReference>
<keyword evidence="3" id="KW-0597">Phosphoprotein</keyword>
<keyword evidence="6" id="KW-0808">Transferase</keyword>
<evidence type="ECO:0000256" key="3">
    <source>
        <dbReference type="PROSITE-ProRule" id="PRU00169"/>
    </source>
</evidence>
<feature type="domain" description="Response regulatory" evidence="4">
    <location>
        <begin position="2"/>
        <end position="123"/>
    </location>
</feature>
<evidence type="ECO:0000259" key="4">
    <source>
        <dbReference type="PROSITE" id="PS50110"/>
    </source>
</evidence>
<dbReference type="InterPro" id="IPR011006">
    <property type="entry name" value="CheY-like_superfamily"/>
</dbReference>
<dbReference type="SMART" id="SM00267">
    <property type="entry name" value="GGDEF"/>
    <property type="match status" value="1"/>
</dbReference>
<dbReference type="Pfam" id="PF00990">
    <property type="entry name" value="GGDEF"/>
    <property type="match status" value="1"/>
</dbReference>
<dbReference type="EC" id="2.7.7.65" evidence="1"/>
<feature type="modified residue" description="4-aspartylphosphate" evidence="3">
    <location>
        <position position="53"/>
    </location>
</feature>
<dbReference type="Pfam" id="PF00072">
    <property type="entry name" value="Response_reg"/>
    <property type="match status" value="1"/>
</dbReference>
<dbReference type="InterPro" id="IPR029787">
    <property type="entry name" value="Nucleotide_cyclase"/>
</dbReference>
<dbReference type="NCBIfam" id="TIGR00254">
    <property type="entry name" value="GGDEF"/>
    <property type="match status" value="1"/>
</dbReference>
<gene>
    <name evidence="6" type="ORF">V6242_09950</name>
</gene>
<dbReference type="EMBL" id="JBAKAR010000006">
    <property type="protein sequence ID" value="MEL0613472.1"/>
    <property type="molecule type" value="Genomic_DNA"/>
</dbReference>
<dbReference type="SUPFAM" id="SSF52172">
    <property type="entry name" value="CheY-like"/>
    <property type="match status" value="1"/>
</dbReference>
<keyword evidence="6" id="KW-0548">Nucleotidyltransferase</keyword>
<name>A0ABU9G7Q3_9GAMM</name>
<dbReference type="SUPFAM" id="SSF55073">
    <property type="entry name" value="Nucleotide cyclase"/>
    <property type="match status" value="1"/>
</dbReference>
<organism evidence="6 7">
    <name type="scientific">Marinomonas arenicola</name>
    <dbReference type="NCBI Taxonomy" id="569601"/>
    <lineage>
        <taxon>Bacteria</taxon>
        <taxon>Pseudomonadati</taxon>
        <taxon>Pseudomonadota</taxon>
        <taxon>Gammaproteobacteria</taxon>
        <taxon>Oceanospirillales</taxon>
        <taxon>Oceanospirillaceae</taxon>
        <taxon>Marinomonas</taxon>
    </lineage>
</organism>
<evidence type="ECO:0000256" key="2">
    <source>
        <dbReference type="ARBA" id="ARBA00034247"/>
    </source>
</evidence>
<sequence length="305" mass="34332">MKILIVDDTNTDRLLLKMYLSKLEHDVIEAVNGEQAIIQYIKDANELDLILMDVQMPEMGGFEAVSKIRSIQESRNLEWVPIIFLSASAEAEDIDEGIRAGGDDYLIKPIHQKVLSAKMLAMQRIADMRHRLILANNVLEAQASTDHLTGILNRRALETVLDREVARSKRFESAFSFALFDLDHFKRVNDNYGHDAGDFVLAEVVKRVSQGLRSDDALGRVGGEEFGVVIFNCVGKKARDACERYRQLVAEKPFIFNGIEIKTSISVGCVAFDIKTDSRESIYKKADVCLYEAKGAGRNRVVYQE</sequence>
<dbReference type="InterPro" id="IPR001789">
    <property type="entry name" value="Sig_transdc_resp-reg_receiver"/>
</dbReference>
<proteinExistence type="predicted"/>
<dbReference type="Gene3D" id="3.40.50.2300">
    <property type="match status" value="1"/>
</dbReference>
<comment type="catalytic activity">
    <reaction evidence="2">
        <text>2 GTP = 3',3'-c-di-GMP + 2 diphosphate</text>
        <dbReference type="Rhea" id="RHEA:24898"/>
        <dbReference type="ChEBI" id="CHEBI:33019"/>
        <dbReference type="ChEBI" id="CHEBI:37565"/>
        <dbReference type="ChEBI" id="CHEBI:58805"/>
        <dbReference type="EC" id="2.7.7.65"/>
    </reaction>
</comment>
<dbReference type="CDD" id="cd01949">
    <property type="entry name" value="GGDEF"/>
    <property type="match status" value="1"/>
</dbReference>
<dbReference type="InterPro" id="IPR000160">
    <property type="entry name" value="GGDEF_dom"/>
</dbReference>
<evidence type="ECO:0000259" key="5">
    <source>
        <dbReference type="PROSITE" id="PS50887"/>
    </source>
</evidence>
<dbReference type="InterPro" id="IPR043128">
    <property type="entry name" value="Rev_trsase/Diguanyl_cyclase"/>
</dbReference>
<evidence type="ECO:0000256" key="1">
    <source>
        <dbReference type="ARBA" id="ARBA00012528"/>
    </source>
</evidence>
<protein>
    <recommendedName>
        <fullName evidence="1">diguanylate cyclase</fullName>
        <ecNumber evidence="1">2.7.7.65</ecNumber>
    </recommendedName>
</protein>
<comment type="caution">
    <text evidence="6">The sequence shown here is derived from an EMBL/GenBank/DDBJ whole genome shotgun (WGS) entry which is preliminary data.</text>
</comment>
<evidence type="ECO:0000313" key="6">
    <source>
        <dbReference type="EMBL" id="MEL0613472.1"/>
    </source>
</evidence>
<dbReference type="SMART" id="SM00448">
    <property type="entry name" value="REC"/>
    <property type="match status" value="1"/>
</dbReference>
<dbReference type="PANTHER" id="PTHR45138">
    <property type="entry name" value="REGULATORY COMPONENTS OF SENSORY TRANSDUCTION SYSTEM"/>
    <property type="match status" value="1"/>
</dbReference>
<dbReference type="InterPro" id="IPR050469">
    <property type="entry name" value="Diguanylate_Cyclase"/>
</dbReference>
<dbReference type="PROSITE" id="PS50887">
    <property type="entry name" value="GGDEF"/>
    <property type="match status" value="1"/>
</dbReference>
<accession>A0ABU9G7Q3</accession>
<dbReference type="Proteomes" id="UP001379949">
    <property type="component" value="Unassembled WGS sequence"/>
</dbReference>
<reference evidence="6 7" key="1">
    <citation type="submission" date="2024-02" db="EMBL/GenBank/DDBJ databases">
        <title>Bacteria isolated from the canopy kelp, Nereocystis luetkeana.</title>
        <authorList>
            <person name="Pfister C.A."/>
            <person name="Younker I.T."/>
            <person name="Light S.H."/>
        </authorList>
    </citation>
    <scope>NUCLEOTIDE SEQUENCE [LARGE SCALE GENOMIC DNA]</scope>
    <source>
        <strain evidence="6 7">TI.4.07</strain>
    </source>
</reference>
<dbReference type="Gene3D" id="3.30.70.270">
    <property type="match status" value="1"/>
</dbReference>
<feature type="domain" description="GGDEF" evidence="5">
    <location>
        <begin position="173"/>
        <end position="305"/>
    </location>
</feature>
<evidence type="ECO:0000313" key="7">
    <source>
        <dbReference type="Proteomes" id="UP001379949"/>
    </source>
</evidence>
<dbReference type="CDD" id="cd17546">
    <property type="entry name" value="REC_hyHK_CKI1_RcsC-like"/>
    <property type="match status" value="1"/>
</dbReference>
<dbReference type="PROSITE" id="PS50110">
    <property type="entry name" value="RESPONSE_REGULATORY"/>
    <property type="match status" value="1"/>
</dbReference>
<keyword evidence="7" id="KW-1185">Reference proteome</keyword>
<dbReference type="GO" id="GO:0052621">
    <property type="term" value="F:diguanylate cyclase activity"/>
    <property type="evidence" value="ECO:0007669"/>
    <property type="project" value="UniProtKB-EC"/>
</dbReference>
<dbReference type="PANTHER" id="PTHR45138:SF9">
    <property type="entry name" value="DIGUANYLATE CYCLASE DGCM-RELATED"/>
    <property type="match status" value="1"/>
</dbReference>